<dbReference type="PANTHER" id="PTHR42870:SF1">
    <property type="entry name" value="NON-SPECIFIC LIPID-TRANSFER PROTEIN-LIKE 2"/>
    <property type="match status" value="1"/>
</dbReference>
<feature type="domain" description="Thiolase C-terminal" evidence="1">
    <location>
        <begin position="26"/>
        <end position="107"/>
    </location>
</feature>
<dbReference type="PANTHER" id="PTHR42870">
    <property type="entry name" value="ACETYL-COA C-ACETYLTRANSFERASE"/>
    <property type="match status" value="1"/>
</dbReference>
<dbReference type="RefSeq" id="WP_200803707.1">
    <property type="nucleotide sequence ID" value="NZ_CALGVN010000012.1"/>
</dbReference>
<dbReference type="AlphaFoldDB" id="A0A1M6NLH0"/>
<dbReference type="GO" id="GO:0016746">
    <property type="term" value="F:acyltransferase activity"/>
    <property type="evidence" value="ECO:0007669"/>
    <property type="project" value="InterPro"/>
</dbReference>
<reference evidence="2 3" key="1">
    <citation type="submission" date="2016-11" db="EMBL/GenBank/DDBJ databases">
        <authorList>
            <person name="Jaros S."/>
            <person name="Januszkiewicz K."/>
            <person name="Wedrychowicz H."/>
        </authorList>
    </citation>
    <scope>NUCLEOTIDE SEQUENCE [LARGE SCALE GENOMIC DNA]</scope>
    <source>
        <strain evidence="2 3">DSM 43832</strain>
    </source>
</reference>
<dbReference type="Proteomes" id="UP000184363">
    <property type="component" value="Unassembled WGS sequence"/>
</dbReference>
<dbReference type="Gene3D" id="3.40.47.10">
    <property type="match status" value="1"/>
</dbReference>
<dbReference type="InterPro" id="IPR016039">
    <property type="entry name" value="Thiolase-like"/>
</dbReference>
<organism evidence="2 3">
    <name type="scientific">Pseudonocardia thermophila</name>
    <dbReference type="NCBI Taxonomy" id="1848"/>
    <lineage>
        <taxon>Bacteria</taxon>
        <taxon>Bacillati</taxon>
        <taxon>Actinomycetota</taxon>
        <taxon>Actinomycetes</taxon>
        <taxon>Pseudonocardiales</taxon>
        <taxon>Pseudonocardiaceae</taxon>
        <taxon>Pseudonocardia</taxon>
    </lineage>
</organism>
<evidence type="ECO:0000313" key="2">
    <source>
        <dbReference type="EMBL" id="SHJ96496.1"/>
    </source>
</evidence>
<dbReference type="Pfam" id="PF22691">
    <property type="entry name" value="Thiolase_C_1"/>
    <property type="match status" value="1"/>
</dbReference>
<protein>
    <recommendedName>
        <fullName evidence="1">Thiolase C-terminal domain-containing protein</fullName>
    </recommendedName>
</protein>
<gene>
    <name evidence="2" type="ORF">SAMN05443637_101323</name>
</gene>
<keyword evidence="3" id="KW-1185">Reference proteome</keyword>
<name>A0A1M6NLH0_PSETH</name>
<dbReference type="SUPFAM" id="SSF53901">
    <property type="entry name" value="Thiolase-like"/>
    <property type="match status" value="1"/>
</dbReference>
<proteinExistence type="predicted"/>
<evidence type="ECO:0000313" key="3">
    <source>
        <dbReference type="Proteomes" id="UP000184363"/>
    </source>
</evidence>
<sequence>MRTQDGQGPAVGELVYERARDRALGGIGRSAPGEGGPLAASGATTIGGRLPLNPSGGLESKGHPLAATGLAQIYELVQQLRGEAGARQVENARIALAENGGGFYNGEEAVCAITILAAG</sequence>
<evidence type="ECO:0000259" key="1">
    <source>
        <dbReference type="Pfam" id="PF22691"/>
    </source>
</evidence>
<dbReference type="EMBL" id="FRAP01000001">
    <property type="protein sequence ID" value="SHJ96496.1"/>
    <property type="molecule type" value="Genomic_DNA"/>
</dbReference>
<accession>A0A1M6NLH0</accession>
<dbReference type="InterPro" id="IPR055140">
    <property type="entry name" value="Thiolase_C_2"/>
</dbReference>
<dbReference type="STRING" id="1848.SAMN05443637_101323"/>